<protein>
    <submittedName>
        <fullName evidence="2">Uncharacterized protein</fullName>
    </submittedName>
</protein>
<accession>D8TQC0</accession>
<evidence type="ECO:0000313" key="3">
    <source>
        <dbReference type="Proteomes" id="UP000001058"/>
    </source>
</evidence>
<dbReference type="RefSeq" id="XP_002948503.1">
    <property type="nucleotide sequence ID" value="XM_002948457.1"/>
</dbReference>
<feature type="compositionally biased region" description="Basic and acidic residues" evidence="1">
    <location>
        <begin position="107"/>
        <end position="122"/>
    </location>
</feature>
<proteinExistence type="predicted"/>
<feature type="region of interest" description="Disordered" evidence="1">
    <location>
        <begin position="94"/>
        <end position="124"/>
    </location>
</feature>
<dbReference type="GeneID" id="9624956"/>
<sequence length="187" mass="21150">MPQGNGRKSANRNKENCDEVIASKTHKDKGDRPNLSKPPAAGDHVALQPVDLDRERLERMQRNEKILQDLGLVPMLHSIKSTVIAAAEVKKIAVSKKRKRDSNSTTGEERVLRRSLRTKGEEPELPPLLKPLFHRLRTLSDEAMRKRIQKITNTLKLKSLVQLLTDFGRDELAEEAQRALDARLANV</sequence>
<dbReference type="Proteomes" id="UP000001058">
    <property type="component" value="Unassembled WGS sequence"/>
</dbReference>
<dbReference type="KEGG" id="vcn:VOLCADRAFT_88928"/>
<gene>
    <name evidence="2" type="ORF">VOLCADRAFT_88928</name>
</gene>
<dbReference type="eggNOG" id="ENOG502SBBW">
    <property type="taxonomic scope" value="Eukaryota"/>
</dbReference>
<keyword evidence="3" id="KW-1185">Reference proteome</keyword>
<name>D8TQC0_VOLCA</name>
<evidence type="ECO:0000313" key="2">
    <source>
        <dbReference type="EMBL" id="EFJ50378.1"/>
    </source>
</evidence>
<feature type="region of interest" description="Disordered" evidence="1">
    <location>
        <begin position="1"/>
        <end position="49"/>
    </location>
</feature>
<organism evidence="3">
    <name type="scientific">Volvox carteri f. nagariensis</name>
    <dbReference type="NCBI Taxonomy" id="3068"/>
    <lineage>
        <taxon>Eukaryota</taxon>
        <taxon>Viridiplantae</taxon>
        <taxon>Chlorophyta</taxon>
        <taxon>core chlorophytes</taxon>
        <taxon>Chlorophyceae</taxon>
        <taxon>CS clade</taxon>
        <taxon>Chlamydomonadales</taxon>
        <taxon>Volvocaceae</taxon>
        <taxon>Volvox</taxon>
    </lineage>
</organism>
<dbReference type="InParanoid" id="D8TQC0"/>
<reference evidence="2 3" key="1">
    <citation type="journal article" date="2010" name="Science">
        <title>Genomic analysis of organismal complexity in the multicellular green alga Volvox carteri.</title>
        <authorList>
            <person name="Prochnik S.E."/>
            <person name="Umen J."/>
            <person name="Nedelcu A.M."/>
            <person name="Hallmann A."/>
            <person name="Miller S.M."/>
            <person name="Nishii I."/>
            <person name="Ferris P."/>
            <person name="Kuo A."/>
            <person name="Mitros T."/>
            <person name="Fritz-Laylin L.K."/>
            <person name="Hellsten U."/>
            <person name="Chapman J."/>
            <person name="Simakov O."/>
            <person name="Rensing S.A."/>
            <person name="Terry A."/>
            <person name="Pangilinan J."/>
            <person name="Kapitonov V."/>
            <person name="Jurka J."/>
            <person name="Salamov A."/>
            <person name="Shapiro H."/>
            <person name="Schmutz J."/>
            <person name="Grimwood J."/>
            <person name="Lindquist E."/>
            <person name="Lucas S."/>
            <person name="Grigoriev I.V."/>
            <person name="Schmitt R."/>
            <person name="Kirk D."/>
            <person name="Rokhsar D.S."/>
        </authorList>
    </citation>
    <scope>NUCLEOTIDE SEQUENCE [LARGE SCALE GENOMIC DNA]</scope>
    <source>
        <strain evidence="3">f. Nagariensis / Eve</strain>
    </source>
</reference>
<dbReference type="EMBL" id="GL378331">
    <property type="protein sequence ID" value="EFJ50378.1"/>
    <property type="molecule type" value="Genomic_DNA"/>
</dbReference>
<dbReference type="OrthoDB" id="538974at2759"/>
<dbReference type="AlphaFoldDB" id="D8TQC0"/>
<evidence type="ECO:0000256" key="1">
    <source>
        <dbReference type="SAM" id="MobiDB-lite"/>
    </source>
</evidence>